<dbReference type="STRING" id="137246.A0A401T7V9"/>
<organism evidence="4 5">
    <name type="scientific">Chiloscyllium punctatum</name>
    <name type="common">Brownbanded bambooshark</name>
    <name type="synonym">Hemiscyllium punctatum</name>
    <dbReference type="NCBI Taxonomy" id="137246"/>
    <lineage>
        <taxon>Eukaryota</taxon>
        <taxon>Metazoa</taxon>
        <taxon>Chordata</taxon>
        <taxon>Craniata</taxon>
        <taxon>Vertebrata</taxon>
        <taxon>Chondrichthyes</taxon>
        <taxon>Elasmobranchii</taxon>
        <taxon>Galeomorphii</taxon>
        <taxon>Galeoidea</taxon>
        <taxon>Orectolobiformes</taxon>
        <taxon>Hemiscylliidae</taxon>
        <taxon>Chiloscyllium</taxon>
    </lineage>
</organism>
<protein>
    <recommendedName>
        <fullName evidence="6">Hermansky-Pudlak syndrome 6 protein</fullName>
    </recommendedName>
</protein>
<dbReference type="OrthoDB" id="8581967at2759"/>
<dbReference type="AlphaFoldDB" id="A0A401T7V9"/>
<dbReference type="GO" id="GO:0031084">
    <property type="term" value="C:BLOC-2 complex"/>
    <property type="evidence" value="ECO:0007669"/>
    <property type="project" value="TreeGrafter"/>
</dbReference>
<dbReference type="InterPro" id="IPR046823">
    <property type="entry name" value="HPS6_N"/>
</dbReference>
<keyword evidence="5" id="KW-1185">Reference proteome</keyword>
<evidence type="ECO:0000313" key="5">
    <source>
        <dbReference type="Proteomes" id="UP000287033"/>
    </source>
</evidence>
<feature type="domain" description="BLOC-2 complex member HPS6 N-terminal" evidence="2">
    <location>
        <begin position="248"/>
        <end position="414"/>
    </location>
</feature>
<gene>
    <name evidence="4" type="ORF">chiPu_0017234</name>
</gene>
<dbReference type="EMBL" id="BEZZ01001238">
    <property type="protein sequence ID" value="GCC38718.1"/>
    <property type="molecule type" value="Genomic_DNA"/>
</dbReference>
<name>A0A401T7V9_CHIPU</name>
<sequence>MPPGPGGMRLRRLSGLSRYSRHQQLRELLRPGPGPSCREESQAQPRARLRCCSRRRLFLHLSRDNRLLSFEPSPARGPAPSPLDRSFPGAEQLLEVLELERPGPGSGDPERPGSSSSSSAALITQHGRAEFWSCREAEGWQLLQAADLCSGPRARLLSAAWDGHSISWCEERPGPSAPPLHCICSRSLGPGPGLTLGPVRTLMHNNPAYRLIAAGEVIYLLPSNCPIPGNSPSNNPIPSNTPSNCPTPSNSPMHNLLKFILIWSPQEDTLTVTSLARGPLSIRRLLHEDYDFTRLVADVAGILPSLPSLEIRAVCPCPTGLLLAEANGEVSLIQNDGTARLLCHLSQSLPAEGSMLMELCGTTLAFTLGRTLQLVDSETGRLVEEATLEVQPLGLIPYWETGEIQLLAEDGIYSLGIHPSNSNIKSAFCSSSSQGQEMLEQLVLEEACKYYQKRSLSRSRLTVQKLKSEAKFQAPLTLCSILQNEFYLRKTGHYNQQTYIKLHSIMAGELQSYVNLEEAKSCLVNGSEIEVAAYIEEITEQEIQRLLRCQLDREGLVYLNSIFNTFPREAWKAVKRTLHLHQNSEGSFSARATADLWRVILSPGLPPDQSVNTNGAVPVFELICRLLYQFQPKWLPMFIELTQQHLATFRNYGGNESLENVPLYKRALSVIPPACDGGAGDPTETIIELLLCSKRPNAVIQAVRLLIERGMWQRAVEATNRFSQQGPLLKKELFAAMLVQISQHRALDPYLEEIWELCPEDTTATDVLDIILGSVPSSCESGPYSSDGNQLTIGLLRPLLTKVLTRGEDQQWIGMAEGLKTMVFPPPTPPRQKKAVDQSNPLSVEPSMEASKTL</sequence>
<dbReference type="GO" id="GO:0032418">
    <property type="term" value="P:lysosome localization"/>
    <property type="evidence" value="ECO:0007669"/>
    <property type="project" value="TreeGrafter"/>
</dbReference>
<dbReference type="Pfam" id="PF20468">
    <property type="entry name" value="HPS6_C"/>
    <property type="match status" value="1"/>
</dbReference>
<evidence type="ECO:0000259" key="2">
    <source>
        <dbReference type="Pfam" id="PF15702"/>
    </source>
</evidence>
<dbReference type="PANTHER" id="PTHR14696">
    <property type="entry name" value="HERMANSKY-PUDLAK SYNDROME 6 PROTEIN"/>
    <property type="match status" value="1"/>
</dbReference>
<dbReference type="OMA" id="RAWPAGH"/>
<feature type="region of interest" description="Disordered" evidence="1">
    <location>
        <begin position="824"/>
        <end position="854"/>
    </location>
</feature>
<reference evidence="4 5" key="1">
    <citation type="journal article" date="2018" name="Nat. Ecol. Evol.">
        <title>Shark genomes provide insights into elasmobranch evolution and the origin of vertebrates.</title>
        <authorList>
            <person name="Hara Y"/>
            <person name="Yamaguchi K"/>
            <person name="Onimaru K"/>
            <person name="Kadota M"/>
            <person name="Koyanagi M"/>
            <person name="Keeley SD"/>
            <person name="Tatsumi K"/>
            <person name="Tanaka K"/>
            <person name="Motone F"/>
            <person name="Kageyama Y"/>
            <person name="Nozu R"/>
            <person name="Adachi N"/>
            <person name="Nishimura O"/>
            <person name="Nakagawa R"/>
            <person name="Tanegashima C"/>
            <person name="Kiyatake I"/>
            <person name="Matsumoto R"/>
            <person name="Murakumo K"/>
            <person name="Nishida K"/>
            <person name="Terakita A"/>
            <person name="Kuratani S"/>
            <person name="Sato K"/>
            <person name="Hyodo S Kuraku.S."/>
        </authorList>
    </citation>
    <scope>NUCLEOTIDE SEQUENCE [LARGE SCALE GENOMIC DNA]</scope>
</reference>
<evidence type="ECO:0000259" key="3">
    <source>
        <dbReference type="Pfam" id="PF20468"/>
    </source>
</evidence>
<dbReference type="Proteomes" id="UP000287033">
    <property type="component" value="Unassembled WGS sequence"/>
</dbReference>
<feature type="domain" description="BLOC-2 complex member HPS6 C-terminal" evidence="3">
    <location>
        <begin position="442"/>
        <end position="831"/>
    </location>
</feature>
<dbReference type="GO" id="GO:0005765">
    <property type="term" value="C:lysosomal membrane"/>
    <property type="evidence" value="ECO:0007669"/>
    <property type="project" value="TreeGrafter"/>
</dbReference>
<accession>A0A401T7V9</accession>
<proteinExistence type="predicted"/>
<evidence type="ECO:0008006" key="6">
    <source>
        <dbReference type="Google" id="ProtNLM"/>
    </source>
</evidence>
<dbReference type="InterPro" id="IPR017218">
    <property type="entry name" value="BLOC-2_complex_Hps6_subunit"/>
</dbReference>
<feature type="region of interest" description="Disordered" evidence="1">
    <location>
        <begin position="100"/>
        <end position="120"/>
    </location>
</feature>
<evidence type="ECO:0000256" key="1">
    <source>
        <dbReference type="SAM" id="MobiDB-lite"/>
    </source>
</evidence>
<dbReference type="PANTHER" id="PTHR14696:SF2">
    <property type="entry name" value="BLOC-2 COMPLEX MEMBER HPS6"/>
    <property type="match status" value="1"/>
</dbReference>
<comment type="caution">
    <text evidence="4">The sequence shown here is derived from an EMBL/GenBank/DDBJ whole genome shotgun (WGS) entry which is preliminary data.</text>
</comment>
<feature type="domain" description="BLOC-2 complex member HPS6 N-terminal" evidence="2">
    <location>
        <begin position="9"/>
        <end position="225"/>
    </location>
</feature>
<evidence type="ECO:0000313" key="4">
    <source>
        <dbReference type="EMBL" id="GCC38718.1"/>
    </source>
</evidence>
<dbReference type="Pfam" id="PF15702">
    <property type="entry name" value="HPS6"/>
    <property type="match status" value="2"/>
</dbReference>
<dbReference type="GO" id="GO:0072657">
    <property type="term" value="P:protein localization to membrane"/>
    <property type="evidence" value="ECO:0007669"/>
    <property type="project" value="TreeGrafter"/>
</dbReference>
<dbReference type="InterPro" id="IPR046822">
    <property type="entry name" value="HPS6_C"/>
</dbReference>